<sequence length="169" mass="18046">MLGSYFLETTVSIGDRTDENQRSRLVNSQKGYYPAPSLYSICSRRLEQISPWEIGGGGVGDEVGLGAPDPTTAGALAVWVVAMVGAQARGGWWWLGREAGTAGFAAAPRHAMVWFRGGLLVRLGLLCSLRRREAMGVGGSLQRGRGWLVGGGTLAVDGRGKKLNRTEKL</sequence>
<dbReference type="EMBL" id="BTGU01000070">
    <property type="protein sequence ID" value="GMN57460.1"/>
    <property type="molecule type" value="Genomic_DNA"/>
</dbReference>
<accession>A0AA88DLQ1</accession>
<dbReference type="Proteomes" id="UP001187192">
    <property type="component" value="Unassembled WGS sequence"/>
</dbReference>
<dbReference type="AlphaFoldDB" id="A0AA88DLQ1"/>
<name>A0AA88DLQ1_FICCA</name>
<evidence type="ECO:0000313" key="2">
    <source>
        <dbReference type="Proteomes" id="UP001187192"/>
    </source>
</evidence>
<organism evidence="1 2">
    <name type="scientific">Ficus carica</name>
    <name type="common">Common fig</name>
    <dbReference type="NCBI Taxonomy" id="3494"/>
    <lineage>
        <taxon>Eukaryota</taxon>
        <taxon>Viridiplantae</taxon>
        <taxon>Streptophyta</taxon>
        <taxon>Embryophyta</taxon>
        <taxon>Tracheophyta</taxon>
        <taxon>Spermatophyta</taxon>
        <taxon>Magnoliopsida</taxon>
        <taxon>eudicotyledons</taxon>
        <taxon>Gunneridae</taxon>
        <taxon>Pentapetalae</taxon>
        <taxon>rosids</taxon>
        <taxon>fabids</taxon>
        <taxon>Rosales</taxon>
        <taxon>Moraceae</taxon>
        <taxon>Ficeae</taxon>
        <taxon>Ficus</taxon>
    </lineage>
</organism>
<keyword evidence="2" id="KW-1185">Reference proteome</keyword>
<protein>
    <submittedName>
        <fullName evidence="1">Uncharacterized protein</fullName>
    </submittedName>
</protein>
<comment type="caution">
    <text evidence="1">The sequence shown here is derived from an EMBL/GenBank/DDBJ whole genome shotgun (WGS) entry which is preliminary data.</text>
</comment>
<proteinExistence type="predicted"/>
<gene>
    <name evidence="1" type="ORF">TIFTF001_026558</name>
</gene>
<evidence type="ECO:0000313" key="1">
    <source>
        <dbReference type="EMBL" id="GMN57460.1"/>
    </source>
</evidence>
<reference evidence="1" key="1">
    <citation type="submission" date="2023-07" db="EMBL/GenBank/DDBJ databases">
        <title>draft genome sequence of fig (Ficus carica).</title>
        <authorList>
            <person name="Takahashi T."/>
            <person name="Nishimura K."/>
        </authorList>
    </citation>
    <scope>NUCLEOTIDE SEQUENCE</scope>
</reference>